<comment type="function">
    <text evidence="2">One of several proteins that assist in the late maturation steps of the functional core of the 30S ribosomal subunit. Associates with free 30S ribosomal subunits (but not with 30S subunits that are part of 70S ribosomes or polysomes). Required for efficient processing of 16S rRNA. May interact with the 5'-terminal helix region of 16S rRNA.</text>
</comment>
<sequence>MKSYPRAFRIAEVFQRELADILLKKIADPRLQGVTITRVVVSEDLKLATIFFDVWDNKQKVERALKGFDSAHHFIKRELAKRVRLKFMPELRFEVEI</sequence>
<evidence type="ECO:0000256" key="1">
    <source>
        <dbReference type="ARBA" id="ARBA00022517"/>
    </source>
</evidence>
<comment type="similarity">
    <text evidence="2">Belongs to the RbfA family.</text>
</comment>
<dbReference type="Gene3D" id="3.30.300.20">
    <property type="match status" value="1"/>
</dbReference>
<accession>A0A7C0U3J4</accession>
<dbReference type="PANTHER" id="PTHR33515:SF1">
    <property type="entry name" value="RIBOSOME-BINDING FACTOR A, CHLOROPLASTIC-RELATED"/>
    <property type="match status" value="1"/>
</dbReference>
<dbReference type="SUPFAM" id="SSF89919">
    <property type="entry name" value="Ribosome-binding factor A, RbfA"/>
    <property type="match status" value="1"/>
</dbReference>
<reference evidence="3" key="1">
    <citation type="journal article" date="2020" name="mSystems">
        <title>Genome- and Community-Level Interaction Insights into Carbon Utilization and Element Cycling Functions of Hydrothermarchaeota in Hydrothermal Sediment.</title>
        <authorList>
            <person name="Zhou Z."/>
            <person name="Liu Y."/>
            <person name="Xu W."/>
            <person name="Pan J."/>
            <person name="Luo Z.H."/>
            <person name="Li M."/>
        </authorList>
    </citation>
    <scope>NUCLEOTIDE SEQUENCE [LARGE SCALE GENOMIC DNA]</scope>
    <source>
        <strain evidence="3">HyVt-233</strain>
    </source>
</reference>
<dbReference type="InterPro" id="IPR023799">
    <property type="entry name" value="RbfA_dom_sf"/>
</dbReference>
<keyword evidence="2" id="KW-0963">Cytoplasm</keyword>
<dbReference type="GO" id="GO:0005829">
    <property type="term" value="C:cytosol"/>
    <property type="evidence" value="ECO:0007669"/>
    <property type="project" value="TreeGrafter"/>
</dbReference>
<comment type="caution">
    <text evidence="3">The sequence shown here is derived from an EMBL/GenBank/DDBJ whole genome shotgun (WGS) entry which is preliminary data.</text>
</comment>
<proteinExistence type="inferred from homology"/>
<keyword evidence="1 2" id="KW-0690">Ribosome biogenesis</keyword>
<evidence type="ECO:0000313" key="3">
    <source>
        <dbReference type="EMBL" id="HDD44525.1"/>
    </source>
</evidence>
<gene>
    <name evidence="2 3" type="primary">rbfA</name>
    <name evidence="3" type="ORF">ENG63_06680</name>
</gene>
<dbReference type="EMBL" id="DRBS01000251">
    <property type="protein sequence ID" value="HDD44525.1"/>
    <property type="molecule type" value="Genomic_DNA"/>
</dbReference>
<dbReference type="Pfam" id="PF02033">
    <property type="entry name" value="RBFA"/>
    <property type="match status" value="1"/>
</dbReference>
<dbReference type="NCBIfam" id="TIGR00082">
    <property type="entry name" value="rbfA"/>
    <property type="match status" value="1"/>
</dbReference>
<dbReference type="Proteomes" id="UP000886289">
    <property type="component" value="Unassembled WGS sequence"/>
</dbReference>
<dbReference type="PANTHER" id="PTHR33515">
    <property type="entry name" value="RIBOSOME-BINDING FACTOR A, CHLOROPLASTIC-RELATED"/>
    <property type="match status" value="1"/>
</dbReference>
<organism evidence="3">
    <name type="scientific">Desulfofervidus auxilii</name>
    <dbReference type="NCBI Taxonomy" id="1621989"/>
    <lineage>
        <taxon>Bacteria</taxon>
        <taxon>Pseudomonadati</taxon>
        <taxon>Thermodesulfobacteriota</taxon>
        <taxon>Candidatus Desulfofervidia</taxon>
        <taxon>Candidatus Desulfofervidales</taxon>
        <taxon>Candidatus Desulfofervidaceae</taxon>
        <taxon>Candidatus Desulfofervidus</taxon>
    </lineage>
</organism>
<dbReference type="InterPro" id="IPR015946">
    <property type="entry name" value="KH_dom-like_a/b"/>
</dbReference>
<name>A0A7C0U3J4_DESA2</name>
<protein>
    <recommendedName>
        <fullName evidence="2">Ribosome-binding factor A</fullName>
    </recommendedName>
</protein>
<dbReference type="InterPro" id="IPR000238">
    <property type="entry name" value="RbfA"/>
</dbReference>
<dbReference type="HAMAP" id="MF_00003">
    <property type="entry name" value="RbfA"/>
    <property type="match status" value="1"/>
</dbReference>
<evidence type="ECO:0000256" key="2">
    <source>
        <dbReference type="HAMAP-Rule" id="MF_00003"/>
    </source>
</evidence>
<dbReference type="AlphaFoldDB" id="A0A7C0U3J4"/>
<dbReference type="GO" id="GO:0043024">
    <property type="term" value="F:ribosomal small subunit binding"/>
    <property type="evidence" value="ECO:0007669"/>
    <property type="project" value="TreeGrafter"/>
</dbReference>
<comment type="subcellular location">
    <subcellularLocation>
        <location evidence="2">Cytoplasm</location>
    </subcellularLocation>
</comment>
<dbReference type="GO" id="GO:0030490">
    <property type="term" value="P:maturation of SSU-rRNA"/>
    <property type="evidence" value="ECO:0007669"/>
    <property type="project" value="UniProtKB-UniRule"/>
</dbReference>
<comment type="subunit">
    <text evidence="2">Monomer. Binds 30S ribosomal subunits, but not 50S ribosomal subunits or 70S ribosomes.</text>
</comment>